<reference evidence="7" key="1">
    <citation type="submission" date="2018-03" db="EMBL/GenBank/DDBJ databases">
        <title>ARS-UCD1.2.</title>
        <authorList>
            <person name="Rosen B.D."/>
            <person name="Bickhart D.M."/>
            <person name="Koren S."/>
            <person name="Schnabel R.D."/>
            <person name="Hall R."/>
            <person name="Zimin A."/>
            <person name="Dreischer C."/>
            <person name="Schultheiss S."/>
            <person name="Schroeder S.G."/>
            <person name="Elsik C.G."/>
            <person name="Couldrey C."/>
            <person name="Liu G.E."/>
            <person name="Van Tassell C.P."/>
            <person name="Phillippy A.M."/>
            <person name="Smith T.P.L."/>
            <person name="Medrano J.F."/>
        </authorList>
    </citation>
    <scope>NUCLEOTIDE SEQUENCE [LARGE SCALE GENOMIC DNA]</scope>
    <source>
        <strain evidence="7">Hereford</strain>
    </source>
</reference>
<reference evidence="7" key="3">
    <citation type="submission" date="2025-09" db="UniProtKB">
        <authorList>
            <consortium name="Ensembl"/>
        </authorList>
    </citation>
    <scope>IDENTIFICATION</scope>
    <source>
        <strain evidence="7">Hereford</strain>
    </source>
</reference>
<dbReference type="VGNC" id="VGNC:53890">
    <property type="gene designation" value="ARPC3"/>
</dbReference>
<dbReference type="GO" id="GO:0030027">
    <property type="term" value="C:lamellipodium"/>
    <property type="evidence" value="ECO:0007669"/>
    <property type="project" value="Ensembl"/>
</dbReference>
<sequence length="202" mass="23025">LHTARPEARRPALALPFRLTSAYPAPAARPEPPSSNQILFVGVETRAPPRCRLTTLPSWTLTPNSLETWHYCQSEVSSKDLPLERNEADRTLIYITLYISECLKKLQKCNSKSQGEKEMYTLGITNFPIPGEPGFPLNAIYAKPANKQEDEVMRAYLQQLRQETGLRLCEKVFDPQNDKPSKWWTCFVKRQFMNKSLSGPGQ</sequence>
<reference evidence="7" key="2">
    <citation type="submission" date="2025-08" db="UniProtKB">
        <authorList>
            <consortium name="Ensembl"/>
        </authorList>
    </citation>
    <scope>IDENTIFICATION</scope>
    <source>
        <strain evidence="7">Hereford</strain>
    </source>
</reference>
<organism evidence="7 8">
    <name type="scientific">Bos taurus</name>
    <name type="common">Bovine</name>
    <dbReference type="NCBI Taxonomy" id="9913"/>
    <lineage>
        <taxon>Eukaryota</taxon>
        <taxon>Metazoa</taxon>
        <taxon>Chordata</taxon>
        <taxon>Craniata</taxon>
        <taxon>Vertebrata</taxon>
        <taxon>Euteleostomi</taxon>
        <taxon>Mammalia</taxon>
        <taxon>Eutheria</taxon>
        <taxon>Laurasiatheria</taxon>
        <taxon>Artiodactyla</taxon>
        <taxon>Ruminantia</taxon>
        <taxon>Pecora</taxon>
        <taxon>Bovidae</taxon>
        <taxon>Bovinae</taxon>
        <taxon>Bos</taxon>
    </lineage>
</organism>
<keyword evidence="8" id="KW-1185">Reference proteome</keyword>
<gene>
    <name evidence="7 9" type="primary">ARPC3</name>
</gene>
<dbReference type="GeneTree" id="ENSGT00390000018018"/>
<dbReference type="Proteomes" id="UP000009136">
    <property type="component" value="Chromosome 17"/>
</dbReference>
<evidence type="ECO:0000256" key="2">
    <source>
        <dbReference type="ARBA" id="ARBA00010856"/>
    </source>
</evidence>
<keyword evidence="4" id="KW-0009">Actin-binding</keyword>
<comment type="similarity">
    <text evidence="2">Belongs to the ARPC3 family.</text>
</comment>
<dbReference type="Pfam" id="PF04062">
    <property type="entry name" value="P21-Arc"/>
    <property type="match status" value="1"/>
</dbReference>
<dbReference type="InterPro" id="IPR007204">
    <property type="entry name" value="ARPC3"/>
</dbReference>
<dbReference type="GO" id="GO:0030833">
    <property type="term" value="P:regulation of actin filament polymerization"/>
    <property type="evidence" value="ECO:0007669"/>
    <property type="project" value="InterPro"/>
</dbReference>
<evidence type="ECO:0000313" key="7">
    <source>
        <dbReference type="Ensembl" id="ENSBTAP00000074262.2"/>
    </source>
</evidence>
<keyword evidence="5" id="KW-0206">Cytoskeleton</keyword>
<dbReference type="GO" id="GO:0034314">
    <property type="term" value="P:Arp2/3 complex-mediated actin nucleation"/>
    <property type="evidence" value="ECO:0007669"/>
    <property type="project" value="Ensembl"/>
</dbReference>
<dbReference type="InterPro" id="IPR036753">
    <property type="entry name" value="ARPC3_sf"/>
</dbReference>
<dbReference type="GO" id="GO:0005200">
    <property type="term" value="F:structural constituent of cytoskeleton"/>
    <property type="evidence" value="ECO:0007669"/>
    <property type="project" value="Ensembl"/>
</dbReference>
<dbReference type="OrthoDB" id="200404at2759"/>
<dbReference type="PANTHER" id="PTHR12391">
    <property type="entry name" value="ARP2/3 COMPLEX 21 KD SUBUNIT"/>
    <property type="match status" value="1"/>
</dbReference>
<name>A0A3Q1MQH2_BOVIN</name>
<evidence type="ECO:0000256" key="4">
    <source>
        <dbReference type="ARBA" id="ARBA00023203"/>
    </source>
</evidence>
<dbReference type="Gene3D" id="1.10.1760.10">
    <property type="entry name" value="Actin-related protein 2/3 complex subunit 3"/>
    <property type="match status" value="1"/>
</dbReference>
<dbReference type="GO" id="GO:1900242">
    <property type="term" value="P:regulation of synaptic vesicle endocytosis"/>
    <property type="evidence" value="ECO:0007669"/>
    <property type="project" value="Ensembl"/>
</dbReference>
<protein>
    <submittedName>
        <fullName evidence="7">Actin related protein 2/3 complex subunit 3</fullName>
    </submittedName>
</protein>
<dbReference type="SUPFAM" id="SSF69060">
    <property type="entry name" value="Arp2/3 complex 21 kDa subunit ARPC3"/>
    <property type="match status" value="1"/>
</dbReference>
<accession>A0A3Q1MQH2</accession>
<keyword evidence="3" id="KW-0963">Cytoplasm</keyword>
<proteinExistence type="inferred from homology"/>
<dbReference type="GO" id="GO:0051015">
    <property type="term" value="F:actin filament binding"/>
    <property type="evidence" value="ECO:0007669"/>
    <property type="project" value="Ensembl"/>
</dbReference>
<evidence type="ECO:0000256" key="5">
    <source>
        <dbReference type="ARBA" id="ARBA00023212"/>
    </source>
</evidence>
<evidence type="ECO:0000256" key="6">
    <source>
        <dbReference type="ARBA" id="ARBA00045382"/>
    </source>
</evidence>
<dbReference type="Bgee" id="ENSBTAG00000005345">
    <property type="expression patterns" value="Expressed in monocyte and 103 other cell types or tissues"/>
</dbReference>
<evidence type="ECO:0000313" key="8">
    <source>
        <dbReference type="Proteomes" id="UP000009136"/>
    </source>
</evidence>
<evidence type="ECO:0000256" key="1">
    <source>
        <dbReference type="ARBA" id="ARBA00004245"/>
    </source>
</evidence>
<evidence type="ECO:0000256" key="3">
    <source>
        <dbReference type="ARBA" id="ARBA00022490"/>
    </source>
</evidence>
<evidence type="ECO:0000313" key="9">
    <source>
        <dbReference type="VGNC" id="VGNC:53890"/>
    </source>
</evidence>
<dbReference type="AlphaFoldDB" id="A0A3Q1MQH2"/>
<dbReference type="GO" id="GO:0005885">
    <property type="term" value="C:Arp2/3 protein complex"/>
    <property type="evidence" value="ECO:0007669"/>
    <property type="project" value="Ensembl"/>
</dbReference>
<dbReference type="Ensembl" id="ENSBTAT00000083055.2">
    <property type="protein sequence ID" value="ENSBTAP00000074262.2"/>
    <property type="gene ID" value="ENSBTAG00000005345.6"/>
</dbReference>
<comment type="subcellular location">
    <subcellularLocation>
        <location evidence="1">Cytoplasm</location>
        <location evidence="1">Cytoskeleton</location>
    </subcellularLocation>
</comment>
<dbReference type="VEuPathDB" id="HostDB:ENSBTAG00000005345"/>
<comment type="function">
    <text evidence="6">Component of the Arp2/3 complex, a multiprotein complex that mediates actin polymerization upon stimulation by nucleation-promoting factor (NPF). The Arp2/3 complex mediates the formation of branched actin networks in the cytoplasm, providing the force for cell motility. In addition to its role in the cytoplasmic cytoskeleton, the Arp2/3 complex also promotes actin polymerization in the nucleus, thereby regulating gene transcription and repair of damaged DNA. The Arp2/3 complex promotes homologous recombination (HR) repair in response to DNA damage by promoting nuclear actin polymerization, leading to drive motility of double-strand breaks (DSBs).</text>
</comment>